<gene>
    <name evidence="1" type="ORF">L1987_80322</name>
</gene>
<name>A0ACB8YM98_9ASTR</name>
<comment type="caution">
    <text evidence="1">The sequence shown here is derived from an EMBL/GenBank/DDBJ whole genome shotgun (WGS) entry which is preliminary data.</text>
</comment>
<evidence type="ECO:0000313" key="2">
    <source>
        <dbReference type="Proteomes" id="UP001056120"/>
    </source>
</evidence>
<sequence length="96" mass="11147">MLKRPYDLSGLMELDNADVMKQFMTSLPHKWLFYTIIIRRTKNLYTFTPEEVYETLQNYEFESGQLQENNVPIIHLIGALLVALMVKTVSEGPPVI</sequence>
<dbReference type="Proteomes" id="UP001056120">
    <property type="component" value="Linkage Group LG27"/>
</dbReference>
<reference evidence="2" key="1">
    <citation type="journal article" date="2022" name="Mol. Ecol. Resour.">
        <title>The genomes of chicory, endive, great burdock and yacon provide insights into Asteraceae palaeo-polyploidization history and plant inulin production.</title>
        <authorList>
            <person name="Fan W."/>
            <person name="Wang S."/>
            <person name="Wang H."/>
            <person name="Wang A."/>
            <person name="Jiang F."/>
            <person name="Liu H."/>
            <person name="Zhao H."/>
            <person name="Xu D."/>
            <person name="Zhang Y."/>
        </authorList>
    </citation>
    <scope>NUCLEOTIDE SEQUENCE [LARGE SCALE GENOMIC DNA]</scope>
    <source>
        <strain evidence="2">cv. Yunnan</strain>
    </source>
</reference>
<accession>A0ACB8YM98</accession>
<evidence type="ECO:0000313" key="1">
    <source>
        <dbReference type="EMBL" id="KAI3686642.1"/>
    </source>
</evidence>
<protein>
    <submittedName>
        <fullName evidence="1">Uncharacterized protein</fullName>
    </submittedName>
</protein>
<reference evidence="1 2" key="2">
    <citation type="journal article" date="2022" name="Mol. Ecol. Resour.">
        <title>The genomes of chicory, endive, great burdock and yacon provide insights into Asteraceae paleo-polyploidization history and plant inulin production.</title>
        <authorList>
            <person name="Fan W."/>
            <person name="Wang S."/>
            <person name="Wang H."/>
            <person name="Wang A."/>
            <person name="Jiang F."/>
            <person name="Liu H."/>
            <person name="Zhao H."/>
            <person name="Xu D."/>
            <person name="Zhang Y."/>
        </authorList>
    </citation>
    <scope>NUCLEOTIDE SEQUENCE [LARGE SCALE GENOMIC DNA]</scope>
    <source>
        <strain evidence="2">cv. Yunnan</strain>
        <tissue evidence="1">Leaves</tissue>
    </source>
</reference>
<organism evidence="1 2">
    <name type="scientific">Smallanthus sonchifolius</name>
    <dbReference type="NCBI Taxonomy" id="185202"/>
    <lineage>
        <taxon>Eukaryota</taxon>
        <taxon>Viridiplantae</taxon>
        <taxon>Streptophyta</taxon>
        <taxon>Embryophyta</taxon>
        <taxon>Tracheophyta</taxon>
        <taxon>Spermatophyta</taxon>
        <taxon>Magnoliopsida</taxon>
        <taxon>eudicotyledons</taxon>
        <taxon>Gunneridae</taxon>
        <taxon>Pentapetalae</taxon>
        <taxon>asterids</taxon>
        <taxon>campanulids</taxon>
        <taxon>Asterales</taxon>
        <taxon>Asteraceae</taxon>
        <taxon>Asteroideae</taxon>
        <taxon>Heliantheae alliance</taxon>
        <taxon>Millerieae</taxon>
        <taxon>Smallanthus</taxon>
    </lineage>
</organism>
<proteinExistence type="predicted"/>
<dbReference type="EMBL" id="CM042044">
    <property type="protein sequence ID" value="KAI3686642.1"/>
    <property type="molecule type" value="Genomic_DNA"/>
</dbReference>
<keyword evidence="2" id="KW-1185">Reference proteome</keyword>